<dbReference type="InterPro" id="IPR039430">
    <property type="entry name" value="Thymidylate_kin-like_dom"/>
</dbReference>
<dbReference type="CDD" id="cd01672">
    <property type="entry name" value="TMPK"/>
    <property type="match status" value="1"/>
</dbReference>
<keyword evidence="9" id="KW-0067">ATP-binding</keyword>
<dbReference type="InterPro" id="IPR018095">
    <property type="entry name" value="Thymidylate_kin_CS"/>
</dbReference>
<dbReference type="PANTHER" id="PTHR10344:SF1">
    <property type="entry name" value="THYMIDYLATE KINASE"/>
    <property type="match status" value="1"/>
</dbReference>
<dbReference type="GO" id="GO:0005739">
    <property type="term" value="C:mitochondrion"/>
    <property type="evidence" value="ECO:0007669"/>
    <property type="project" value="TreeGrafter"/>
</dbReference>
<dbReference type="GO" id="GO:0006227">
    <property type="term" value="P:dUDP biosynthetic process"/>
    <property type="evidence" value="ECO:0007669"/>
    <property type="project" value="TreeGrafter"/>
</dbReference>
<dbReference type="GO" id="GO:0005524">
    <property type="term" value="F:ATP binding"/>
    <property type="evidence" value="ECO:0007669"/>
    <property type="project" value="UniProtKB-KW"/>
</dbReference>
<keyword evidence="10" id="KW-1133">Transmembrane helix</keyword>
<keyword evidence="13" id="KW-1185">Reference proteome</keyword>
<dbReference type="Proteomes" id="UP000691718">
    <property type="component" value="Unassembled WGS sequence"/>
</dbReference>
<accession>A0A8S3Y9R3</accession>
<reference evidence="12" key="1">
    <citation type="submission" date="2021-04" db="EMBL/GenBank/DDBJ databases">
        <authorList>
            <person name="Tunstrom K."/>
        </authorList>
    </citation>
    <scope>NUCLEOTIDE SEQUENCE</scope>
</reference>
<evidence type="ECO:0000256" key="4">
    <source>
        <dbReference type="ARBA" id="ARBA00017144"/>
    </source>
</evidence>
<sequence>MTLKRGALIVIEGVDRTGKSTQSKRLVESLKNKQIQAEYTNFPDRSTEIGKVINGYLTSKNDLSDETIHLLFSANRWEKSRGIIKTLEEGVSVIVDRYCYSGVAFSAAKGLDLNWCKSPDSGLPMPDRVFFLTMPLDKIQQRNGFGNERKVSFFCLFMLLYASMWILMYEVPDFQKKVSEMYQQLKEDNWEILDASRSITTIEEELLEKSLNVINSVGLKPIGKIWVE</sequence>
<dbReference type="PANTHER" id="PTHR10344">
    <property type="entry name" value="THYMIDYLATE KINASE"/>
    <property type="match status" value="1"/>
</dbReference>
<organism evidence="12 13">
    <name type="scientific">Parnassius apollo</name>
    <name type="common">Apollo butterfly</name>
    <name type="synonym">Papilio apollo</name>
    <dbReference type="NCBI Taxonomy" id="110799"/>
    <lineage>
        <taxon>Eukaryota</taxon>
        <taxon>Metazoa</taxon>
        <taxon>Ecdysozoa</taxon>
        <taxon>Arthropoda</taxon>
        <taxon>Hexapoda</taxon>
        <taxon>Insecta</taxon>
        <taxon>Pterygota</taxon>
        <taxon>Neoptera</taxon>
        <taxon>Endopterygota</taxon>
        <taxon>Lepidoptera</taxon>
        <taxon>Glossata</taxon>
        <taxon>Ditrysia</taxon>
        <taxon>Papilionoidea</taxon>
        <taxon>Papilionidae</taxon>
        <taxon>Parnassiinae</taxon>
        <taxon>Parnassini</taxon>
        <taxon>Parnassius</taxon>
        <taxon>Parnassius</taxon>
    </lineage>
</organism>
<dbReference type="GO" id="GO:0005829">
    <property type="term" value="C:cytosol"/>
    <property type="evidence" value="ECO:0007669"/>
    <property type="project" value="TreeGrafter"/>
</dbReference>
<dbReference type="GO" id="GO:0006233">
    <property type="term" value="P:dTDP biosynthetic process"/>
    <property type="evidence" value="ECO:0007669"/>
    <property type="project" value="InterPro"/>
</dbReference>
<evidence type="ECO:0000256" key="9">
    <source>
        <dbReference type="ARBA" id="ARBA00022840"/>
    </source>
</evidence>
<evidence type="ECO:0000256" key="8">
    <source>
        <dbReference type="ARBA" id="ARBA00022777"/>
    </source>
</evidence>
<evidence type="ECO:0000313" key="12">
    <source>
        <dbReference type="EMBL" id="CAG5051895.1"/>
    </source>
</evidence>
<keyword evidence="10" id="KW-0812">Transmembrane</keyword>
<dbReference type="EC" id="2.7.4.9" evidence="3"/>
<evidence type="ECO:0000256" key="5">
    <source>
        <dbReference type="ARBA" id="ARBA00022679"/>
    </source>
</evidence>
<evidence type="ECO:0000256" key="2">
    <source>
        <dbReference type="ARBA" id="ARBA00009776"/>
    </source>
</evidence>
<keyword evidence="10" id="KW-0472">Membrane</keyword>
<evidence type="ECO:0000259" key="11">
    <source>
        <dbReference type="Pfam" id="PF02223"/>
    </source>
</evidence>
<dbReference type="GO" id="GO:0005634">
    <property type="term" value="C:nucleus"/>
    <property type="evidence" value="ECO:0007669"/>
    <property type="project" value="TreeGrafter"/>
</dbReference>
<comment type="pathway">
    <text evidence="1">Pyrimidine metabolism; dTTP biosynthesis.</text>
</comment>
<evidence type="ECO:0000256" key="3">
    <source>
        <dbReference type="ARBA" id="ARBA00012980"/>
    </source>
</evidence>
<dbReference type="GO" id="GO:0004798">
    <property type="term" value="F:dTMP kinase activity"/>
    <property type="evidence" value="ECO:0007669"/>
    <property type="project" value="UniProtKB-EC"/>
</dbReference>
<dbReference type="GO" id="GO:0006235">
    <property type="term" value="P:dTTP biosynthetic process"/>
    <property type="evidence" value="ECO:0007669"/>
    <property type="project" value="TreeGrafter"/>
</dbReference>
<dbReference type="PROSITE" id="PS01331">
    <property type="entry name" value="THYMIDYLATE_KINASE"/>
    <property type="match status" value="1"/>
</dbReference>
<dbReference type="NCBIfam" id="TIGR00041">
    <property type="entry name" value="DTMP_kinase"/>
    <property type="match status" value="1"/>
</dbReference>
<dbReference type="Pfam" id="PF02223">
    <property type="entry name" value="Thymidylate_kin"/>
    <property type="match status" value="1"/>
</dbReference>
<dbReference type="AlphaFoldDB" id="A0A8S3Y9R3"/>
<gene>
    <name evidence="12" type="ORF">PAPOLLO_LOCUS25222</name>
</gene>
<evidence type="ECO:0000256" key="1">
    <source>
        <dbReference type="ARBA" id="ARBA00004992"/>
    </source>
</evidence>
<protein>
    <recommendedName>
        <fullName evidence="4">Thymidylate kinase</fullName>
        <ecNumber evidence="3">2.7.4.9</ecNumber>
    </recommendedName>
</protein>
<proteinExistence type="inferred from homology"/>
<evidence type="ECO:0000313" key="13">
    <source>
        <dbReference type="Proteomes" id="UP000691718"/>
    </source>
</evidence>
<dbReference type="InterPro" id="IPR018094">
    <property type="entry name" value="Thymidylate_kinase"/>
</dbReference>
<feature type="domain" description="Thymidylate kinase-like" evidence="11">
    <location>
        <begin position="11"/>
        <end position="205"/>
    </location>
</feature>
<keyword evidence="8" id="KW-0418">Kinase</keyword>
<evidence type="ECO:0000256" key="7">
    <source>
        <dbReference type="ARBA" id="ARBA00022741"/>
    </source>
</evidence>
<dbReference type="HAMAP" id="MF_00165">
    <property type="entry name" value="Thymidylate_kinase"/>
    <property type="match status" value="1"/>
</dbReference>
<dbReference type="EMBL" id="CAJQZP010001507">
    <property type="protein sequence ID" value="CAG5051895.1"/>
    <property type="molecule type" value="Genomic_DNA"/>
</dbReference>
<dbReference type="FunFam" id="3.40.50.300:FF:000679">
    <property type="entry name" value="Thymidylate kinase"/>
    <property type="match status" value="1"/>
</dbReference>
<keyword evidence="5" id="KW-0808">Transferase</keyword>
<keyword evidence="7" id="KW-0547">Nucleotide-binding</keyword>
<comment type="caution">
    <text evidence="12">The sequence shown here is derived from an EMBL/GenBank/DDBJ whole genome shotgun (WGS) entry which is preliminary data.</text>
</comment>
<dbReference type="OrthoDB" id="425602at2759"/>
<evidence type="ECO:0000256" key="10">
    <source>
        <dbReference type="SAM" id="Phobius"/>
    </source>
</evidence>
<keyword evidence="6" id="KW-0545">Nucleotide biosynthesis</keyword>
<feature type="transmembrane region" description="Helical" evidence="10">
    <location>
        <begin position="151"/>
        <end position="169"/>
    </location>
</feature>
<dbReference type="GO" id="GO:0004550">
    <property type="term" value="F:nucleoside diphosphate kinase activity"/>
    <property type="evidence" value="ECO:0007669"/>
    <property type="project" value="TreeGrafter"/>
</dbReference>
<comment type="similarity">
    <text evidence="2">Belongs to the thymidylate kinase family.</text>
</comment>
<evidence type="ECO:0000256" key="6">
    <source>
        <dbReference type="ARBA" id="ARBA00022727"/>
    </source>
</evidence>
<name>A0A8S3Y9R3_PARAO</name>